<evidence type="ECO:0000256" key="2">
    <source>
        <dbReference type="ARBA" id="ARBA00022908"/>
    </source>
</evidence>
<keyword evidence="3 5" id="KW-0238">DNA-binding</keyword>
<dbReference type="InterPro" id="IPR011010">
    <property type="entry name" value="DNA_brk_join_enz"/>
</dbReference>
<dbReference type="InterPro" id="IPR044068">
    <property type="entry name" value="CB"/>
</dbReference>
<gene>
    <name evidence="8" type="primary">intA_2</name>
    <name evidence="8" type="ORF">GHA_01453</name>
</gene>
<dbReference type="SUPFAM" id="SSF56349">
    <property type="entry name" value="DNA breaking-rejoining enzymes"/>
    <property type="match status" value="1"/>
</dbReference>
<dbReference type="Gene3D" id="1.10.443.10">
    <property type="entry name" value="Intergrase catalytic core"/>
    <property type="match status" value="1"/>
</dbReference>
<feature type="domain" description="Core-binding (CB)" evidence="7">
    <location>
        <begin position="54"/>
        <end position="135"/>
    </location>
</feature>
<comment type="similarity">
    <text evidence="1">Belongs to the 'phage' integrase family.</text>
</comment>
<evidence type="ECO:0000313" key="9">
    <source>
        <dbReference type="Proteomes" id="UP000834458"/>
    </source>
</evidence>
<dbReference type="PROSITE" id="PS51898">
    <property type="entry name" value="TYR_RECOMBINASE"/>
    <property type="match status" value="1"/>
</dbReference>
<reference evidence="8" key="1">
    <citation type="submission" date="2020-05" db="EMBL/GenBank/DDBJ databases">
        <authorList>
            <person name="Delgado-Blas J."/>
        </authorList>
    </citation>
    <scope>NUCLEOTIDE SEQUENCE</scope>
    <source>
        <strain evidence="8">BB1454</strain>
    </source>
</reference>
<accession>A0AA35GHN2</accession>
<evidence type="ECO:0000256" key="3">
    <source>
        <dbReference type="ARBA" id="ARBA00023125"/>
    </source>
</evidence>
<dbReference type="InterPro" id="IPR038488">
    <property type="entry name" value="Integrase_DNA-bd_sf"/>
</dbReference>
<dbReference type="GO" id="GO:0006310">
    <property type="term" value="P:DNA recombination"/>
    <property type="evidence" value="ECO:0007669"/>
    <property type="project" value="UniProtKB-KW"/>
</dbReference>
<comment type="caution">
    <text evidence="8">The sequence shown here is derived from an EMBL/GenBank/DDBJ whole genome shotgun (WGS) entry which is preliminary data.</text>
</comment>
<keyword evidence="2" id="KW-0229">DNA integration</keyword>
<dbReference type="AlphaFoldDB" id="A0AA35GHN2"/>
<sequence length="361" mass="41449">MGLGALTEWTLAEARERARQFRQLVDQKIDPISHRDAQLQLRKEQAAEAAKNHRTFEDCAYEFHETNAGDWKNAKHSAQWINTLKDYAFPHFGKVPMAELTREHIRAALLPIWKEKAETASRVLQRIRTTVNYAAARGYGAGLDSEQWAQLKTSLPKNSKQLRAEHHASCPHDQVAAVMQKVAEGRYSEVMKAAFHFTIYTAARSGEVRNATWEEIDFKTRNWIVPKERMKAGRQHVVPLSETAWKLLEKLRADHFGSTVPKGLVFPSARHQPLSDMTFTQAMRRLELDYTMHGFRASFRTWGAEIAHYESDLLETALAHVVGDKTMQAYQRSDMVEKRRQLMQDWASYLETQRGAVVEAC</sequence>
<organism evidence="8 9">
    <name type="scientific">Comamonas aquatica</name>
    <dbReference type="NCBI Taxonomy" id="225991"/>
    <lineage>
        <taxon>Bacteria</taxon>
        <taxon>Pseudomonadati</taxon>
        <taxon>Pseudomonadota</taxon>
        <taxon>Betaproteobacteria</taxon>
        <taxon>Burkholderiales</taxon>
        <taxon>Comamonadaceae</taxon>
        <taxon>Comamonas</taxon>
    </lineage>
</organism>
<dbReference type="PROSITE" id="PS51900">
    <property type="entry name" value="CB"/>
    <property type="match status" value="1"/>
</dbReference>
<evidence type="ECO:0000256" key="1">
    <source>
        <dbReference type="ARBA" id="ARBA00008857"/>
    </source>
</evidence>
<dbReference type="GO" id="GO:0015074">
    <property type="term" value="P:DNA integration"/>
    <property type="evidence" value="ECO:0007669"/>
    <property type="project" value="UniProtKB-KW"/>
</dbReference>
<evidence type="ECO:0000313" key="8">
    <source>
        <dbReference type="EMBL" id="CAB5681932.1"/>
    </source>
</evidence>
<dbReference type="InterPro" id="IPR002104">
    <property type="entry name" value="Integrase_catalytic"/>
</dbReference>
<keyword evidence="4" id="KW-0233">DNA recombination</keyword>
<evidence type="ECO:0000259" key="6">
    <source>
        <dbReference type="PROSITE" id="PS51898"/>
    </source>
</evidence>
<feature type="domain" description="Tyr recombinase" evidence="6">
    <location>
        <begin position="165"/>
        <end position="343"/>
    </location>
</feature>
<dbReference type="Gene3D" id="3.30.160.390">
    <property type="entry name" value="Integrase, DNA-binding domain"/>
    <property type="match status" value="1"/>
</dbReference>
<proteinExistence type="inferred from homology"/>
<dbReference type="PANTHER" id="PTHR30629">
    <property type="entry name" value="PROPHAGE INTEGRASE"/>
    <property type="match status" value="1"/>
</dbReference>
<name>A0AA35GHN2_9BURK</name>
<dbReference type="Pfam" id="PF22022">
    <property type="entry name" value="Phage_int_M"/>
    <property type="match status" value="1"/>
</dbReference>
<dbReference type="InterPro" id="IPR050808">
    <property type="entry name" value="Phage_Integrase"/>
</dbReference>
<dbReference type="Gene3D" id="1.10.150.130">
    <property type="match status" value="1"/>
</dbReference>
<dbReference type="InterPro" id="IPR053876">
    <property type="entry name" value="Phage_int_M"/>
</dbReference>
<dbReference type="InterPro" id="IPR025166">
    <property type="entry name" value="Integrase_DNA_bind_dom"/>
</dbReference>
<dbReference type="EMBL" id="CAHPSC010000015">
    <property type="protein sequence ID" value="CAB5681932.1"/>
    <property type="molecule type" value="Genomic_DNA"/>
</dbReference>
<dbReference type="Pfam" id="PF13356">
    <property type="entry name" value="Arm-DNA-bind_3"/>
    <property type="match status" value="1"/>
</dbReference>
<evidence type="ECO:0000256" key="4">
    <source>
        <dbReference type="ARBA" id="ARBA00023172"/>
    </source>
</evidence>
<dbReference type="GO" id="GO:0003677">
    <property type="term" value="F:DNA binding"/>
    <property type="evidence" value="ECO:0007669"/>
    <property type="project" value="UniProtKB-UniRule"/>
</dbReference>
<dbReference type="InterPro" id="IPR010998">
    <property type="entry name" value="Integrase_recombinase_N"/>
</dbReference>
<protein>
    <submittedName>
        <fullName evidence="8">Prophage CP4-57 integrase</fullName>
    </submittedName>
</protein>
<dbReference type="InterPro" id="IPR013762">
    <property type="entry name" value="Integrase-like_cat_sf"/>
</dbReference>
<dbReference type="Pfam" id="PF00589">
    <property type="entry name" value="Phage_integrase"/>
    <property type="match status" value="1"/>
</dbReference>
<evidence type="ECO:0000256" key="5">
    <source>
        <dbReference type="PROSITE-ProRule" id="PRU01248"/>
    </source>
</evidence>
<evidence type="ECO:0000259" key="7">
    <source>
        <dbReference type="PROSITE" id="PS51900"/>
    </source>
</evidence>
<dbReference type="CDD" id="cd00801">
    <property type="entry name" value="INT_P4_C"/>
    <property type="match status" value="1"/>
</dbReference>
<dbReference type="Proteomes" id="UP000834458">
    <property type="component" value="Unassembled WGS sequence"/>
</dbReference>
<dbReference type="PANTHER" id="PTHR30629:SF2">
    <property type="entry name" value="PROPHAGE INTEGRASE INTS-RELATED"/>
    <property type="match status" value="1"/>
</dbReference>